<feature type="region of interest" description="Disordered" evidence="1">
    <location>
        <begin position="1"/>
        <end position="21"/>
    </location>
</feature>
<protein>
    <submittedName>
        <fullName evidence="2">N-formylglutamate amidohydrolase</fullName>
    </submittedName>
</protein>
<dbReference type="Gene3D" id="3.40.630.40">
    <property type="entry name" value="Zn-dependent exopeptidases"/>
    <property type="match status" value="1"/>
</dbReference>
<keyword evidence="2" id="KW-0378">Hydrolase</keyword>
<dbReference type="Proteomes" id="UP000577891">
    <property type="component" value="Unassembled WGS sequence"/>
</dbReference>
<dbReference type="AlphaFoldDB" id="A0A7W4J077"/>
<evidence type="ECO:0000256" key="1">
    <source>
        <dbReference type="SAM" id="MobiDB-lite"/>
    </source>
</evidence>
<dbReference type="SUPFAM" id="SSF53187">
    <property type="entry name" value="Zn-dependent exopeptidases"/>
    <property type="match status" value="1"/>
</dbReference>
<dbReference type="GO" id="GO:0016787">
    <property type="term" value="F:hydrolase activity"/>
    <property type="evidence" value="ECO:0007669"/>
    <property type="project" value="UniProtKB-KW"/>
</dbReference>
<dbReference type="InterPro" id="IPR007709">
    <property type="entry name" value="N-FG_amidohydro"/>
</dbReference>
<dbReference type="EMBL" id="JABEQE010000006">
    <property type="protein sequence ID" value="MBB2172266.1"/>
    <property type="molecule type" value="Genomic_DNA"/>
</dbReference>
<proteinExistence type="predicted"/>
<reference evidence="2 3" key="1">
    <citation type="submission" date="2020-04" db="EMBL/GenBank/DDBJ databases">
        <title>Description of novel Gluconacetobacter.</title>
        <authorList>
            <person name="Sombolestani A."/>
        </authorList>
    </citation>
    <scope>NUCLEOTIDE SEQUENCE [LARGE SCALE GENOMIC DNA]</scope>
    <source>
        <strain evidence="2 3">LMG 27724</strain>
    </source>
</reference>
<organism evidence="2 3">
    <name type="scientific">Gluconacetobacter asukensis</name>
    <dbReference type="NCBI Taxonomy" id="1017181"/>
    <lineage>
        <taxon>Bacteria</taxon>
        <taxon>Pseudomonadati</taxon>
        <taxon>Pseudomonadota</taxon>
        <taxon>Alphaproteobacteria</taxon>
        <taxon>Acetobacterales</taxon>
        <taxon>Acetobacteraceae</taxon>
        <taxon>Gluconacetobacter</taxon>
    </lineage>
</organism>
<evidence type="ECO:0000313" key="3">
    <source>
        <dbReference type="Proteomes" id="UP000577891"/>
    </source>
</evidence>
<sequence>MESRVAPGSNPGSDPPPATPLPFMVVPPTVADVPLVVASPHSGHEYPQEFLALSRLDRPALRRSEDFCVDALLTGAPGVGAHMLHATFPRIYCDVNRDSDELDPTMFTESLPPNHTSITPRVRAGLGVIPRISASGTPIYRTRLPLREATDRIARFWRPYHNALSALIEAQIAAHGVCVLVDCHSMPGAGLRAYDMPDFVLGDAWGSSCAPGITEATEACLRSYGFRTNRNAPYAGGYVTRHYGRPATGRHALQIEISRALYMDENKLTPNAGFSDIRTVMTALLRALADIATNLARTSAVRAT</sequence>
<comment type="caution">
    <text evidence="2">The sequence shown here is derived from an EMBL/GenBank/DDBJ whole genome shotgun (WGS) entry which is preliminary data.</text>
</comment>
<accession>A0A7W4J077</accession>
<dbReference type="Pfam" id="PF05013">
    <property type="entry name" value="FGase"/>
    <property type="match status" value="1"/>
</dbReference>
<gene>
    <name evidence="2" type="ORF">HLH35_09050</name>
</gene>
<evidence type="ECO:0000313" key="2">
    <source>
        <dbReference type="EMBL" id="MBB2172266.1"/>
    </source>
</evidence>
<keyword evidence="3" id="KW-1185">Reference proteome</keyword>
<name>A0A7W4J077_9PROT</name>